<dbReference type="InParanoid" id="C5KA28"/>
<accession>C5KA28</accession>
<name>C5KA28_PERM5</name>
<evidence type="ECO:0000313" key="2">
    <source>
        <dbReference type="Proteomes" id="UP000007800"/>
    </source>
</evidence>
<keyword evidence="2" id="KW-1185">Reference proteome</keyword>
<sequence length="91" mass="10277">MPLRQCGLRDMPTEAVWAGKLFPCRGICPLRQFGLRAVPIEAVWAGHMGCGREPPIAVSPRRGSRAKNHVFMAVTSKNEYEFTARTKRFFN</sequence>
<protein>
    <submittedName>
        <fullName evidence="1">Uncharacterized protein</fullName>
    </submittedName>
</protein>
<gene>
    <name evidence="1" type="ORF">Pmar_PMAR000600</name>
</gene>
<dbReference type="RefSeq" id="XP_002786869.1">
    <property type="nucleotide sequence ID" value="XM_002786823.1"/>
</dbReference>
<reference evidence="1 2" key="1">
    <citation type="submission" date="2008-07" db="EMBL/GenBank/DDBJ databases">
        <authorList>
            <person name="El-Sayed N."/>
            <person name="Caler E."/>
            <person name="Inman J."/>
            <person name="Amedeo P."/>
            <person name="Hass B."/>
            <person name="Wortman J."/>
        </authorList>
    </citation>
    <scope>NUCLEOTIDE SEQUENCE [LARGE SCALE GENOMIC DNA]</scope>
    <source>
        <strain evidence="2">ATCC 50983 / TXsc</strain>
    </source>
</reference>
<dbReference type="GeneID" id="9048805"/>
<dbReference type="EMBL" id="GG671601">
    <property type="protein sequence ID" value="EER18665.1"/>
    <property type="molecule type" value="Genomic_DNA"/>
</dbReference>
<organism evidence="2">
    <name type="scientific">Perkinsus marinus (strain ATCC 50983 / TXsc)</name>
    <dbReference type="NCBI Taxonomy" id="423536"/>
    <lineage>
        <taxon>Eukaryota</taxon>
        <taxon>Sar</taxon>
        <taxon>Alveolata</taxon>
        <taxon>Perkinsozoa</taxon>
        <taxon>Perkinsea</taxon>
        <taxon>Perkinsida</taxon>
        <taxon>Perkinsidae</taxon>
        <taxon>Perkinsus</taxon>
    </lineage>
</organism>
<dbReference type="Proteomes" id="UP000007800">
    <property type="component" value="Unassembled WGS sequence"/>
</dbReference>
<evidence type="ECO:0000313" key="1">
    <source>
        <dbReference type="EMBL" id="EER18665.1"/>
    </source>
</evidence>
<proteinExistence type="predicted"/>
<dbReference type="AlphaFoldDB" id="C5KA28"/>